<protein>
    <submittedName>
        <fullName evidence="2">Uncharacterized protein</fullName>
    </submittedName>
</protein>
<feature type="region of interest" description="Disordered" evidence="1">
    <location>
        <begin position="48"/>
        <end position="73"/>
    </location>
</feature>
<accession>A0A2C9EK77</accession>
<evidence type="ECO:0000256" key="1">
    <source>
        <dbReference type="SAM" id="MobiDB-lite"/>
    </source>
</evidence>
<gene>
    <name evidence="2" type="ORF">PFLCHA0_c23020</name>
</gene>
<proteinExistence type="predicted"/>
<dbReference type="AlphaFoldDB" id="A0A2C9EK77"/>
<dbReference type="EMBL" id="CP003190">
    <property type="protein sequence ID" value="AGL84073.1"/>
    <property type="molecule type" value="Genomic_DNA"/>
</dbReference>
<evidence type="ECO:0000313" key="2">
    <source>
        <dbReference type="EMBL" id="AGL84073.1"/>
    </source>
</evidence>
<feature type="compositionally biased region" description="Basic and acidic residues" evidence="1">
    <location>
        <begin position="58"/>
        <end position="67"/>
    </location>
</feature>
<name>A0A2C9EK77_PSEPH</name>
<dbReference type="Proteomes" id="UP000013940">
    <property type="component" value="Chromosome"/>
</dbReference>
<organism evidence="2 3">
    <name type="scientific">Pseudomonas protegens (strain DSM 19095 / LMG 27888 / CFBP 6595 / CHA0)</name>
    <dbReference type="NCBI Taxonomy" id="1124983"/>
    <lineage>
        <taxon>Bacteria</taxon>
        <taxon>Pseudomonadati</taxon>
        <taxon>Pseudomonadota</taxon>
        <taxon>Gammaproteobacteria</taxon>
        <taxon>Pseudomonadales</taxon>
        <taxon>Pseudomonadaceae</taxon>
        <taxon>Pseudomonas</taxon>
    </lineage>
</organism>
<dbReference type="KEGG" id="pprc:PFLCHA0_c23020"/>
<sequence length="90" mass="9755">MPNRRHRPVSGLASLAAFAFPYLGYSGLLNAALAYRCGGSTGLARKGAHRFPVSPPARRQEAPETGRHMNIRPGVRQRCACRQVLPDSSP</sequence>
<reference evidence="3" key="1">
    <citation type="journal article" date="2014" name="Genome Announc.">
        <title>Full-genome sequence of the plant growth-promoting bacterium Pseudomonas protegens CHA0.</title>
        <authorList>
            <person name="Jousset A."/>
            <person name="Schuldes J."/>
            <person name="Keel C."/>
            <person name="Maurhofer M."/>
            <person name="Daniel R."/>
            <person name="Scheu S."/>
            <person name="Thuermer A."/>
        </authorList>
    </citation>
    <scope>NUCLEOTIDE SEQUENCE [LARGE SCALE GENOMIC DNA]</scope>
    <source>
        <strain evidence="3">DSM 19095 / LMG 27888 / CFBP 6595 / CHA0</strain>
    </source>
</reference>
<evidence type="ECO:0000313" key="3">
    <source>
        <dbReference type="Proteomes" id="UP000013940"/>
    </source>
</evidence>
<dbReference type="HOGENOM" id="CLU_2438505_0_0_6"/>